<evidence type="ECO:0000256" key="1">
    <source>
        <dbReference type="ARBA" id="ARBA00006586"/>
    </source>
</evidence>
<dbReference type="EMBL" id="FKBS01000008">
    <property type="protein sequence ID" value="SAH99273.1"/>
    <property type="molecule type" value="Genomic_DNA"/>
</dbReference>
<dbReference type="InterPro" id="IPR043147">
    <property type="entry name" value="Penicillin_amidase_A-knob"/>
</dbReference>
<dbReference type="Pfam" id="PF01804">
    <property type="entry name" value="Penicil_amidase"/>
    <property type="match status" value="1"/>
</dbReference>
<keyword evidence="3 5" id="KW-0378">Hydrolase</keyword>
<dbReference type="RefSeq" id="WP_162270242.1">
    <property type="nucleotide sequence ID" value="NZ_FKBS01000008.1"/>
</dbReference>
<dbReference type="InterPro" id="IPR023343">
    <property type="entry name" value="Penicillin_amidase_dom1"/>
</dbReference>
<dbReference type="InterPro" id="IPR002692">
    <property type="entry name" value="S45"/>
</dbReference>
<comment type="similarity">
    <text evidence="1">Belongs to the peptidase S45 family.</text>
</comment>
<dbReference type="Gene3D" id="2.30.120.10">
    <property type="match status" value="1"/>
</dbReference>
<dbReference type="InterPro" id="IPR029055">
    <property type="entry name" value="Ntn_hydrolases_N"/>
</dbReference>
<accession>A0A157LR36</accession>
<dbReference type="SUPFAM" id="SSF56235">
    <property type="entry name" value="N-terminal nucleophile aminohydrolases (Ntn hydrolases)"/>
    <property type="match status" value="1"/>
</dbReference>
<keyword evidence="4" id="KW-0865">Zymogen</keyword>
<gene>
    <name evidence="5" type="primary">penA_1</name>
    <name evidence="5" type="ORF">SAMEA1982600_00830</name>
</gene>
<evidence type="ECO:0000313" key="5">
    <source>
        <dbReference type="EMBL" id="SAH99273.1"/>
    </source>
</evidence>
<dbReference type="PANTHER" id="PTHR34218">
    <property type="entry name" value="PEPTIDASE S45 PENICILLIN AMIDASE"/>
    <property type="match status" value="1"/>
</dbReference>
<dbReference type="Gene3D" id="3.60.20.10">
    <property type="entry name" value="Glutamine Phosphoribosylpyrophosphate, subunit 1, domain 1"/>
    <property type="match status" value="1"/>
</dbReference>
<dbReference type="EC" id="3.5.1.11" evidence="5"/>
<dbReference type="GO" id="GO:0008953">
    <property type="term" value="F:penicillin amidase activity"/>
    <property type="evidence" value="ECO:0007669"/>
    <property type="project" value="UniProtKB-EC"/>
</dbReference>
<dbReference type="InterPro" id="IPR043146">
    <property type="entry name" value="Penicillin_amidase_N_B-knob"/>
</dbReference>
<evidence type="ECO:0000256" key="2">
    <source>
        <dbReference type="ARBA" id="ARBA00022729"/>
    </source>
</evidence>
<dbReference type="Gene3D" id="1.10.1400.10">
    <property type="match status" value="1"/>
</dbReference>
<evidence type="ECO:0000256" key="3">
    <source>
        <dbReference type="ARBA" id="ARBA00022801"/>
    </source>
</evidence>
<dbReference type="Proteomes" id="UP000077037">
    <property type="component" value="Unassembled WGS sequence"/>
</dbReference>
<dbReference type="AlphaFoldDB" id="A0A157LR36"/>
<name>A0A157LR36_9BORD</name>
<dbReference type="EC" id="3.5.1.97" evidence="5"/>
<evidence type="ECO:0000256" key="4">
    <source>
        <dbReference type="ARBA" id="ARBA00023145"/>
    </source>
</evidence>
<protein>
    <submittedName>
        <fullName evidence="5">Beta-lactam antibiotic acylase</fullName>
        <ecNumber evidence="5">3.5.1.11</ecNumber>
        <ecNumber evidence="5">3.5.1.97</ecNumber>
    </submittedName>
</protein>
<dbReference type="PANTHER" id="PTHR34218:SF3">
    <property type="entry name" value="ACYL-HOMOSERINE LACTONE ACYLASE PVDQ"/>
    <property type="match status" value="1"/>
</dbReference>
<reference evidence="5 6" key="1">
    <citation type="submission" date="2016-03" db="EMBL/GenBank/DDBJ databases">
        <authorList>
            <consortium name="Pathogen Informatics"/>
        </authorList>
    </citation>
    <scope>NUCLEOTIDE SEQUENCE [LARGE SCALE GENOMIC DNA]</scope>
    <source>
        <strain evidence="5 6">NCTC13364</strain>
    </source>
</reference>
<dbReference type="GO" id="GO:0017000">
    <property type="term" value="P:antibiotic biosynthetic process"/>
    <property type="evidence" value="ECO:0007669"/>
    <property type="project" value="InterPro"/>
</dbReference>
<organism evidence="5 6">
    <name type="scientific">Bordetella ansorpii</name>
    <dbReference type="NCBI Taxonomy" id="288768"/>
    <lineage>
        <taxon>Bacteria</taxon>
        <taxon>Pseudomonadati</taxon>
        <taxon>Pseudomonadota</taxon>
        <taxon>Betaproteobacteria</taxon>
        <taxon>Burkholderiales</taxon>
        <taxon>Alcaligenaceae</taxon>
        <taxon>Bordetella</taxon>
    </lineage>
</organism>
<proteinExistence type="inferred from homology"/>
<evidence type="ECO:0000313" key="6">
    <source>
        <dbReference type="Proteomes" id="UP000077037"/>
    </source>
</evidence>
<dbReference type="Gene3D" id="1.10.439.10">
    <property type="entry name" value="Penicillin Amidohydrolase, domain 1"/>
    <property type="match status" value="1"/>
</dbReference>
<keyword evidence="2" id="KW-0732">Signal</keyword>
<sequence length="797" mass="85616">MGRRIRPLWRFVLGCLVWGAGLPSVAQDQPRVEIRRTTGDVAHVRADDWYGLGLGAGYAQAEDALCTLADGYLTYAGERSLHFGPDGRRAQGRYATESNLDLDVFFRAVAGPVQVRAFEQDQPPALRQLVQGYAAGYNRYLASQPAGQSCAGQPWVHPIAPQDVYRRMIAASLAGGYARFAKAIAIAAPPGVATPGTAPSSSAQRPAGTQNLAALLQSELGVAGGLGSNGMAWGADATGQEQGVLFGNPHWFWGGPDRFHQIHLTLPGQLDVAGVAMLGAPVVMIGFNHDIAWTHTVSAARRYTFTSLELDPADPTRYRVDGRSLPMRAHRITVPVRHADGSVGTVSRTLYDSRFGLLLRLDNDGAALGWSRQRAWAIQDVNASSHGAFANFLQWGAARSLDAFVDIQRRMAAMPWVNTVAIGRNDGRVWYADVGAMPNVPDTLRARCASPMAAALASVDPYVPVLDGSRSECGWMRDPRAAVAGAMPAAAMPQLLARDYVANMNDSHWLPNPAHRLEGFAANLGGERQPLRLRARQGLAIAQALATPPARSAAALAERAGAALLDAHSYTAQHFRAGVLDQACDPAAPPAASEASDIGAACRILRTWSGAADAQARGALLWEAYWQRLSRVPARRLYARPFSAEDPLHTPGAPTLPRDELRRLLAQALDDLRARAIAPDDPLGAHRYVQLGGQTVPLFGGCEDSGYFTIACPARGAQAMSAAAYGNSYLQLVYFDAQGVHARTMLAHGQQDSALAGGPGGDSVRRHAQRTWLDFPYADADIARDPALRTRWLYYSE</sequence>